<keyword evidence="5" id="KW-1185">Reference proteome</keyword>
<dbReference type="AlphaFoldDB" id="A0A8C9XXE6"/>
<feature type="disulfide bond" evidence="1">
    <location>
        <begin position="49"/>
        <end position="64"/>
    </location>
</feature>
<dbReference type="GO" id="GO:0009897">
    <property type="term" value="C:external side of plasma membrane"/>
    <property type="evidence" value="ECO:0007669"/>
    <property type="project" value="TreeGrafter"/>
</dbReference>
<feature type="repeat" description="TNFR-Cys" evidence="1">
    <location>
        <begin position="48"/>
        <end position="90"/>
    </location>
</feature>
<dbReference type="GO" id="GO:0002720">
    <property type="term" value="P:positive regulation of cytokine production involved in immune response"/>
    <property type="evidence" value="ECO:0007669"/>
    <property type="project" value="TreeGrafter"/>
</dbReference>
<evidence type="ECO:0000313" key="5">
    <source>
        <dbReference type="Proteomes" id="UP000694568"/>
    </source>
</evidence>
<dbReference type="SUPFAM" id="SSF57586">
    <property type="entry name" value="TNF receptor-like"/>
    <property type="match status" value="1"/>
</dbReference>
<keyword evidence="2" id="KW-1133">Transmembrane helix</keyword>
<sequence>ILSVLVHPKAFLFNRNIILHEIKLVVFFSTGSQVRKDCTGFRSTCCLDCDKGTFMDQPTDFMSCFPCSRCDSGSGLKIKTACMTTSDTVCEPLEGFYCTDSSDKGCVEAQKHRSCQPGQYIRQKGTALKDTECSDCRDGTFSDGTLLTSCQPHTQCQHQLIKPGTASTDAECGEQSSGAVIVIVVPVICLVVAGISLLVVLILRKKGRCKYTAGKTVVNSSFKCSCLYKCIICFCLNSVYFSPQGVAVINEHRDSSSDTAEESSRLN</sequence>
<dbReference type="GO" id="GO:0050830">
    <property type="term" value="P:defense response to Gram-positive bacterium"/>
    <property type="evidence" value="ECO:0007669"/>
    <property type="project" value="TreeGrafter"/>
</dbReference>
<dbReference type="InterPro" id="IPR001368">
    <property type="entry name" value="TNFR/NGFR_Cys_rich_reg"/>
</dbReference>
<dbReference type="PANTHER" id="PTHR46838:SF1">
    <property type="entry name" value="TUMOR NECROSIS FACTOR RECEPTOR SUPERFAMILY MEMBER 14"/>
    <property type="match status" value="1"/>
</dbReference>
<keyword evidence="2" id="KW-0812">Transmembrane</keyword>
<evidence type="ECO:0000313" key="4">
    <source>
        <dbReference type="Ensembl" id="ENSSLUP00000015614.1"/>
    </source>
</evidence>
<feature type="domain" description="TNFR-Cys" evidence="3">
    <location>
        <begin position="48"/>
        <end position="90"/>
    </location>
</feature>
<dbReference type="GO" id="GO:2000406">
    <property type="term" value="P:positive regulation of T cell migration"/>
    <property type="evidence" value="ECO:0007669"/>
    <property type="project" value="TreeGrafter"/>
</dbReference>
<keyword evidence="1" id="KW-1015">Disulfide bond</keyword>
<keyword evidence="2" id="KW-0472">Membrane</keyword>
<name>A0A8C9XXE6_SANLU</name>
<accession>A0A8C9XXE6</accession>
<feature type="transmembrane region" description="Helical" evidence="2">
    <location>
        <begin position="179"/>
        <end position="203"/>
    </location>
</feature>
<reference evidence="4" key="1">
    <citation type="submission" date="2025-08" db="UniProtKB">
        <authorList>
            <consortium name="Ensembl"/>
        </authorList>
    </citation>
    <scope>IDENTIFICATION</scope>
</reference>
<evidence type="ECO:0000256" key="1">
    <source>
        <dbReference type="PROSITE-ProRule" id="PRU00206"/>
    </source>
</evidence>
<dbReference type="PANTHER" id="PTHR46838">
    <property type="entry name" value="TUMOR NECROSIS FACTOR RECEPTOR SUPERFAMILY MEMBER 14"/>
    <property type="match status" value="1"/>
</dbReference>
<evidence type="ECO:0000259" key="3">
    <source>
        <dbReference type="PROSITE" id="PS50050"/>
    </source>
</evidence>
<dbReference type="CDD" id="cd00185">
    <property type="entry name" value="TNFRSF"/>
    <property type="match status" value="1"/>
</dbReference>
<dbReference type="PROSITE" id="PS50050">
    <property type="entry name" value="TNFR_NGFR_2"/>
    <property type="match status" value="1"/>
</dbReference>
<protein>
    <recommendedName>
        <fullName evidence="3">TNFR-Cys domain-containing protein</fullName>
    </recommendedName>
</protein>
<dbReference type="SMART" id="SM00208">
    <property type="entry name" value="TNFR"/>
    <property type="match status" value="3"/>
</dbReference>
<dbReference type="Pfam" id="PF00020">
    <property type="entry name" value="TNFR_c6"/>
    <property type="match status" value="2"/>
</dbReference>
<reference evidence="4" key="2">
    <citation type="submission" date="2025-09" db="UniProtKB">
        <authorList>
            <consortium name="Ensembl"/>
        </authorList>
    </citation>
    <scope>IDENTIFICATION</scope>
</reference>
<proteinExistence type="predicted"/>
<dbReference type="GO" id="GO:0046642">
    <property type="term" value="P:negative regulation of alpha-beta T cell proliferation"/>
    <property type="evidence" value="ECO:0007669"/>
    <property type="project" value="TreeGrafter"/>
</dbReference>
<dbReference type="Proteomes" id="UP000694568">
    <property type="component" value="Unplaced"/>
</dbReference>
<dbReference type="PROSITE" id="PS00652">
    <property type="entry name" value="TNFR_NGFR_1"/>
    <property type="match status" value="1"/>
</dbReference>
<organism evidence="4 5">
    <name type="scientific">Sander lucioperca</name>
    <name type="common">Pike-perch</name>
    <name type="synonym">Perca lucioperca</name>
    <dbReference type="NCBI Taxonomy" id="283035"/>
    <lineage>
        <taxon>Eukaryota</taxon>
        <taxon>Metazoa</taxon>
        <taxon>Chordata</taxon>
        <taxon>Craniata</taxon>
        <taxon>Vertebrata</taxon>
        <taxon>Euteleostomi</taxon>
        <taxon>Actinopterygii</taxon>
        <taxon>Neopterygii</taxon>
        <taxon>Teleostei</taxon>
        <taxon>Neoteleostei</taxon>
        <taxon>Acanthomorphata</taxon>
        <taxon>Eupercaria</taxon>
        <taxon>Perciformes</taxon>
        <taxon>Percoidei</taxon>
        <taxon>Percidae</taxon>
        <taxon>Luciopercinae</taxon>
        <taxon>Sander</taxon>
    </lineage>
</organism>
<evidence type="ECO:0000256" key="2">
    <source>
        <dbReference type="SAM" id="Phobius"/>
    </source>
</evidence>
<dbReference type="Ensembl" id="ENSSLUT00000016123.1">
    <property type="protein sequence ID" value="ENSSLUP00000015614.1"/>
    <property type="gene ID" value="ENSSLUG00000007337.1"/>
</dbReference>
<comment type="caution">
    <text evidence="1">Lacks conserved residue(s) required for the propagation of feature annotation.</text>
</comment>
<dbReference type="GeneTree" id="ENSGT00950000183126"/>
<dbReference type="FunFam" id="2.10.50.10:FF:000065">
    <property type="entry name" value="TNF receptor superfamily member 14"/>
    <property type="match status" value="1"/>
</dbReference>
<dbReference type="GO" id="GO:0050829">
    <property type="term" value="P:defense response to Gram-negative bacterium"/>
    <property type="evidence" value="ECO:0007669"/>
    <property type="project" value="TreeGrafter"/>
</dbReference>
<dbReference type="Gene3D" id="2.10.50.10">
    <property type="entry name" value="Tumor Necrosis Factor Receptor, subunit A, domain 2"/>
    <property type="match status" value="3"/>
</dbReference>